<dbReference type="HOGENOM" id="CLU_1473728_0_0_10"/>
<evidence type="ECO:0000313" key="3">
    <source>
        <dbReference type="Proteomes" id="UP000003586"/>
    </source>
</evidence>
<dbReference type="Proteomes" id="UP000003586">
    <property type="component" value="Chromosome"/>
</dbReference>
<dbReference type="KEGG" id="nso:NIASO_08575"/>
<reference evidence="2 3" key="1">
    <citation type="submission" date="2013-12" db="EMBL/GenBank/DDBJ databases">
        <authorList>
            <consortium name="DOE Joint Genome Institute"/>
            <person name="Eisen J."/>
            <person name="Huntemann M."/>
            <person name="Han J."/>
            <person name="Chen A."/>
            <person name="Kyrpides N."/>
            <person name="Mavromatis K."/>
            <person name="Markowitz V."/>
            <person name="Palaniappan K."/>
            <person name="Ivanova N."/>
            <person name="Schaumberg A."/>
            <person name="Pati A."/>
            <person name="Liolios K."/>
            <person name="Nordberg H.P."/>
            <person name="Cantor M.N."/>
            <person name="Hua S.X."/>
            <person name="Woyke T."/>
        </authorList>
    </citation>
    <scope>NUCLEOTIDE SEQUENCE [LARGE SCALE GENOMIC DNA]</scope>
    <source>
        <strain evidence="3">DSM 19437</strain>
    </source>
</reference>
<sequence>MRKNLLALSVLLSVICLSCQKGNDTFDTSGWYFKVKIDNQWETLPDDLGAYLQTEWSGSNMPFLALSAKNNATGEYLLLNFNVTVVKYNADSTVKNPPSMKYDFRYLGYSVNDEWVMETRQSMGSPNPDLGKINLQEFKVIDTAGKMAGLFTGNLSYVNKAGKTVTITEGRFNLPRNDQKRLN</sequence>
<dbReference type="EMBL" id="CP007035">
    <property type="protein sequence ID" value="AHF17485.1"/>
    <property type="molecule type" value="Genomic_DNA"/>
</dbReference>
<evidence type="ECO:0000313" key="2">
    <source>
        <dbReference type="EMBL" id="AHF17485.1"/>
    </source>
</evidence>
<feature type="chain" id="PRO_5004789089" evidence="1">
    <location>
        <begin position="22"/>
        <end position="183"/>
    </location>
</feature>
<dbReference type="OrthoDB" id="1349136at2"/>
<protein>
    <submittedName>
        <fullName evidence="2">Uncharacterized protein</fullName>
    </submittedName>
</protein>
<name>W0F361_9BACT</name>
<evidence type="ECO:0000256" key="1">
    <source>
        <dbReference type="SAM" id="SignalP"/>
    </source>
</evidence>
<feature type="signal peptide" evidence="1">
    <location>
        <begin position="1"/>
        <end position="21"/>
    </location>
</feature>
<proteinExistence type="predicted"/>
<accession>W0F361</accession>
<gene>
    <name evidence="2" type="ORF">NIASO_08575</name>
</gene>
<keyword evidence="3" id="KW-1185">Reference proteome</keyword>
<keyword evidence="1" id="KW-0732">Signal</keyword>
<organism evidence="2 3">
    <name type="scientific">Niabella soli DSM 19437</name>
    <dbReference type="NCBI Taxonomy" id="929713"/>
    <lineage>
        <taxon>Bacteria</taxon>
        <taxon>Pseudomonadati</taxon>
        <taxon>Bacteroidota</taxon>
        <taxon>Chitinophagia</taxon>
        <taxon>Chitinophagales</taxon>
        <taxon>Chitinophagaceae</taxon>
        <taxon>Niabella</taxon>
    </lineage>
</organism>
<dbReference type="AlphaFoldDB" id="W0F361"/>
<dbReference type="RefSeq" id="WP_008584576.1">
    <property type="nucleotide sequence ID" value="NZ_CP007035.1"/>
</dbReference>